<dbReference type="Pfam" id="PF00328">
    <property type="entry name" value="His_Phos_2"/>
    <property type="match status" value="1"/>
</dbReference>
<dbReference type="CDD" id="cd07061">
    <property type="entry name" value="HP_HAP_like"/>
    <property type="match status" value="1"/>
</dbReference>
<comment type="similarity">
    <text evidence="1">Belongs to the histidine acid phosphatase family.</text>
</comment>
<reference evidence="2" key="1">
    <citation type="submission" date="2015-11" db="EMBL/GenBank/DDBJ databases">
        <title>De novo transcriptome assembly of four potential Pierce s Disease insect vectors from Arizona vineyards.</title>
        <authorList>
            <person name="Tassone E.E."/>
        </authorList>
    </citation>
    <scope>NUCLEOTIDE SEQUENCE</scope>
</reference>
<evidence type="ECO:0000313" key="2">
    <source>
        <dbReference type="EMBL" id="JAT24892.1"/>
    </source>
</evidence>
<dbReference type="GO" id="GO:0016791">
    <property type="term" value="F:phosphatase activity"/>
    <property type="evidence" value="ECO:0007669"/>
    <property type="project" value="UniProtKB-ARBA"/>
</dbReference>
<dbReference type="AlphaFoldDB" id="A0A1B6LMD3"/>
<evidence type="ECO:0000256" key="1">
    <source>
        <dbReference type="ARBA" id="ARBA00005375"/>
    </source>
</evidence>
<dbReference type="InterPro" id="IPR050645">
    <property type="entry name" value="Histidine_acid_phosphatase"/>
</dbReference>
<sequence>MASSSYRRYLLALSVSVPTAIIMFAAVKYDLFTSLESPRTRVSPTLEFVIIFARHGNRAPYRDFPTYPYPLSDTNTWPYGRLQLSRHGRSQMYKLGAKFRLLYNGFLSQNYKKDELKAQTTLTDRTMMSAQLFLAGLYPPQGYQQWNGHILWQPVPVFPTYLDNIKLTAHPELCPVFHKDRIKAEADLGREYGSDAAAIMKTVEPYTGEKLDYEDVLAVRTSIYLLWDTLNCAESEGLPLPAWTKKVYRQPLENFMLKVFLSVGMATDEMISLLTGELFQEVIKLMQDKVEGELRPDRRLYFYSGHDYTILGLLGVLGLCQGSAPLIVDSGSALIFELHRHPQSHLPYVQVLYIDGLTPDLEPKEVNIPGCDFPCGFDILKKITEKYYNITNWEEKCTLSK</sequence>
<dbReference type="SUPFAM" id="SSF53254">
    <property type="entry name" value="Phosphoglycerate mutase-like"/>
    <property type="match status" value="1"/>
</dbReference>
<organism evidence="2">
    <name type="scientific">Graphocephala atropunctata</name>
    <dbReference type="NCBI Taxonomy" id="36148"/>
    <lineage>
        <taxon>Eukaryota</taxon>
        <taxon>Metazoa</taxon>
        <taxon>Ecdysozoa</taxon>
        <taxon>Arthropoda</taxon>
        <taxon>Hexapoda</taxon>
        <taxon>Insecta</taxon>
        <taxon>Pterygota</taxon>
        <taxon>Neoptera</taxon>
        <taxon>Paraneoptera</taxon>
        <taxon>Hemiptera</taxon>
        <taxon>Auchenorrhyncha</taxon>
        <taxon>Membracoidea</taxon>
        <taxon>Cicadellidae</taxon>
        <taxon>Cicadellinae</taxon>
        <taxon>Cicadellini</taxon>
        <taxon>Graphocephala</taxon>
    </lineage>
</organism>
<dbReference type="InterPro" id="IPR029033">
    <property type="entry name" value="His_PPase_superfam"/>
</dbReference>
<proteinExistence type="inferred from homology"/>
<protein>
    <recommendedName>
        <fullName evidence="3">Acid phosphatase</fullName>
    </recommendedName>
</protein>
<evidence type="ECO:0008006" key="3">
    <source>
        <dbReference type="Google" id="ProtNLM"/>
    </source>
</evidence>
<dbReference type="Gene3D" id="3.40.50.1240">
    <property type="entry name" value="Phosphoglycerate mutase-like"/>
    <property type="match status" value="1"/>
</dbReference>
<accession>A0A1B6LMD3</accession>
<gene>
    <name evidence="2" type="ORF">g.8856</name>
</gene>
<dbReference type="PANTHER" id="PTHR11567">
    <property type="entry name" value="ACID PHOSPHATASE-RELATED"/>
    <property type="match status" value="1"/>
</dbReference>
<name>A0A1B6LMD3_9HEMI</name>
<dbReference type="EMBL" id="GEBQ01015085">
    <property type="protein sequence ID" value="JAT24892.1"/>
    <property type="molecule type" value="Transcribed_RNA"/>
</dbReference>
<dbReference type="PANTHER" id="PTHR11567:SF19">
    <property type="entry name" value="GH19849P"/>
    <property type="match status" value="1"/>
</dbReference>
<dbReference type="InterPro" id="IPR000560">
    <property type="entry name" value="His_Pase_clade-2"/>
</dbReference>